<accession>A0A7X2PCF2</accession>
<evidence type="ECO:0000256" key="9">
    <source>
        <dbReference type="ARBA" id="ARBA00023098"/>
    </source>
</evidence>
<dbReference type="RefSeq" id="WP_154425171.1">
    <property type="nucleotide sequence ID" value="NZ_VUNN01000008.1"/>
</dbReference>
<name>A0A7X2PCF2_9SPIO</name>
<keyword evidence="5" id="KW-0547">Nucleotide-binding</keyword>
<dbReference type="GO" id="GO:0008654">
    <property type="term" value="P:phospholipid biosynthetic process"/>
    <property type="evidence" value="ECO:0007669"/>
    <property type="project" value="UniProtKB-KW"/>
</dbReference>
<evidence type="ECO:0000256" key="2">
    <source>
        <dbReference type="ARBA" id="ARBA00022516"/>
    </source>
</evidence>
<dbReference type="InterPro" id="IPR016064">
    <property type="entry name" value="NAD/diacylglycerol_kinase_sf"/>
</dbReference>
<dbReference type="GO" id="GO:0005886">
    <property type="term" value="C:plasma membrane"/>
    <property type="evidence" value="ECO:0007669"/>
    <property type="project" value="TreeGrafter"/>
</dbReference>
<evidence type="ECO:0000256" key="10">
    <source>
        <dbReference type="ARBA" id="ARBA00023209"/>
    </source>
</evidence>
<evidence type="ECO:0000256" key="4">
    <source>
        <dbReference type="ARBA" id="ARBA00022723"/>
    </source>
</evidence>
<evidence type="ECO:0000313" key="14">
    <source>
        <dbReference type="Proteomes" id="UP000460549"/>
    </source>
</evidence>
<feature type="domain" description="DAGKc" evidence="12">
    <location>
        <begin position="2"/>
        <end position="134"/>
    </location>
</feature>
<evidence type="ECO:0000256" key="5">
    <source>
        <dbReference type="ARBA" id="ARBA00022741"/>
    </source>
</evidence>
<dbReference type="Pfam" id="PF00781">
    <property type="entry name" value="DAGK_cat"/>
    <property type="match status" value="1"/>
</dbReference>
<evidence type="ECO:0000256" key="11">
    <source>
        <dbReference type="ARBA" id="ARBA00023264"/>
    </source>
</evidence>
<keyword evidence="6 13" id="KW-0418">Kinase</keyword>
<evidence type="ECO:0000256" key="6">
    <source>
        <dbReference type="ARBA" id="ARBA00022777"/>
    </source>
</evidence>
<dbReference type="InterPro" id="IPR001206">
    <property type="entry name" value="Diacylglycerol_kinase_cat_dom"/>
</dbReference>
<dbReference type="Pfam" id="PF19279">
    <property type="entry name" value="YegS_C"/>
    <property type="match status" value="1"/>
</dbReference>
<keyword evidence="10" id="KW-0594">Phospholipid biosynthesis</keyword>
<dbReference type="GO" id="GO:0005524">
    <property type="term" value="F:ATP binding"/>
    <property type="evidence" value="ECO:0007669"/>
    <property type="project" value="UniProtKB-KW"/>
</dbReference>
<keyword evidence="8" id="KW-0460">Magnesium</keyword>
<evidence type="ECO:0000256" key="8">
    <source>
        <dbReference type="ARBA" id="ARBA00022842"/>
    </source>
</evidence>
<dbReference type="EMBL" id="VUNN01000008">
    <property type="protein sequence ID" value="MSU06197.1"/>
    <property type="molecule type" value="Genomic_DNA"/>
</dbReference>
<dbReference type="GO" id="GO:0016301">
    <property type="term" value="F:kinase activity"/>
    <property type="evidence" value="ECO:0007669"/>
    <property type="project" value="UniProtKB-KW"/>
</dbReference>
<dbReference type="InterPro" id="IPR050187">
    <property type="entry name" value="Lipid_Phosphate_FormReg"/>
</dbReference>
<gene>
    <name evidence="13" type="ORF">FYJ80_05320</name>
</gene>
<dbReference type="InterPro" id="IPR045540">
    <property type="entry name" value="YegS/DAGK_C"/>
</dbReference>
<organism evidence="13 14">
    <name type="scientific">Bullifex porci</name>
    <dbReference type="NCBI Taxonomy" id="2606638"/>
    <lineage>
        <taxon>Bacteria</taxon>
        <taxon>Pseudomonadati</taxon>
        <taxon>Spirochaetota</taxon>
        <taxon>Spirochaetia</taxon>
        <taxon>Spirochaetales</taxon>
        <taxon>Spirochaetaceae</taxon>
        <taxon>Bullifex</taxon>
    </lineage>
</organism>
<keyword evidence="9" id="KW-0443">Lipid metabolism</keyword>
<keyword evidence="11" id="KW-1208">Phospholipid metabolism</keyword>
<evidence type="ECO:0000259" key="12">
    <source>
        <dbReference type="PROSITE" id="PS50146"/>
    </source>
</evidence>
<evidence type="ECO:0000256" key="7">
    <source>
        <dbReference type="ARBA" id="ARBA00022840"/>
    </source>
</evidence>
<proteinExistence type="predicted"/>
<dbReference type="PANTHER" id="PTHR12358">
    <property type="entry name" value="SPHINGOSINE KINASE"/>
    <property type="match status" value="1"/>
</dbReference>
<evidence type="ECO:0000256" key="3">
    <source>
        <dbReference type="ARBA" id="ARBA00022679"/>
    </source>
</evidence>
<keyword evidence="7" id="KW-0067">ATP-binding</keyword>
<comment type="cofactor">
    <cofactor evidence="1">
        <name>Mg(2+)</name>
        <dbReference type="ChEBI" id="CHEBI:18420"/>
    </cofactor>
</comment>
<keyword evidence="4" id="KW-0479">Metal-binding</keyword>
<protein>
    <submittedName>
        <fullName evidence="13">Diacylglycerol kinase family lipid kinase</fullName>
    </submittedName>
</protein>
<dbReference type="Gene3D" id="2.60.200.40">
    <property type="match status" value="1"/>
</dbReference>
<dbReference type="PANTHER" id="PTHR12358:SF106">
    <property type="entry name" value="LIPID KINASE YEGS"/>
    <property type="match status" value="1"/>
</dbReference>
<dbReference type="SUPFAM" id="SSF111331">
    <property type="entry name" value="NAD kinase/diacylglycerol kinase-like"/>
    <property type="match status" value="1"/>
</dbReference>
<keyword evidence="14" id="KW-1185">Reference proteome</keyword>
<dbReference type="AlphaFoldDB" id="A0A7X2PCF2"/>
<dbReference type="NCBIfam" id="TIGR00147">
    <property type="entry name" value="YegS/Rv2252/BmrU family lipid kinase"/>
    <property type="match status" value="1"/>
</dbReference>
<evidence type="ECO:0000313" key="13">
    <source>
        <dbReference type="EMBL" id="MSU06197.1"/>
    </source>
</evidence>
<dbReference type="InterPro" id="IPR017438">
    <property type="entry name" value="ATP-NAD_kinase_N"/>
</dbReference>
<keyword evidence="2" id="KW-0444">Lipid biosynthesis</keyword>
<keyword evidence="3" id="KW-0808">Transferase</keyword>
<comment type="caution">
    <text evidence="13">The sequence shown here is derived from an EMBL/GenBank/DDBJ whole genome shotgun (WGS) entry which is preliminary data.</text>
</comment>
<evidence type="ECO:0000256" key="1">
    <source>
        <dbReference type="ARBA" id="ARBA00001946"/>
    </source>
</evidence>
<dbReference type="Proteomes" id="UP000460549">
    <property type="component" value="Unassembled WGS sequence"/>
</dbReference>
<dbReference type="SMART" id="SM00046">
    <property type="entry name" value="DAGKc"/>
    <property type="match status" value="1"/>
</dbReference>
<reference evidence="13 14" key="1">
    <citation type="submission" date="2019-08" db="EMBL/GenBank/DDBJ databases">
        <title>In-depth cultivation of the pig gut microbiome towards novel bacterial diversity and tailored functional studies.</title>
        <authorList>
            <person name="Wylensek D."/>
            <person name="Hitch T.C.A."/>
            <person name="Clavel T."/>
        </authorList>
    </citation>
    <scope>NUCLEOTIDE SEQUENCE [LARGE SCALE GENOMIC DNA]</scope>
    <source>
        <strain evidence="13 14">NM-380-WT-3C1</strain>
    </source>
</reference>
<sequence>MKKTSNILCILNPNASKGQAITKVDKIKESFRKRNQSVDIIFTSQRKQAITLALQGADEGYDVIIAAGGDGTVNEVANGILKSDKSPSFGIIPIGRGNDFAYTANIPCDVDKAVDLILSSPATDIDVGLLYGKDAADGRFFINGAGIGFEPEVNFKASSYKHINGVTSYLLAFLHCFCFIPKPYDIEMRVDDKNINLKTQQISICNGRRMGGAFIMGPRAIINDGKLDVVYANRPLKRLKITRLALRFFSGTQLKSKYMDMLNAESVVDIKSARAEMKIHVDGEEISRDAAFCRIEMVKKGLRLFYNR</sequence>
<dbReference type="InterPro" id="IPR005218">
    <property type="entry name" value="Diacylglycerol/lipid_kinase"/>
</dbReference>
<dbReference type="Gene3D" id="3.40.50.10330">
    <property type="entry name" value="Probable inorganic polyphosphate/atp-NAD kinase, domain 1"/>
    <property type="match status" value="1"/>
</dbReference>
<dbReference type="PROSITE" id="PS50146">
    <property type="entry name" value="DAGK"/>
    <property type="match status" value="1"/>
</dbReference>
<dbReference type="GO" id="GO:0046872">
    <property type="term" value="F:metal ion binding"/>
    <property type="evidence" value="ECO:0007669"/>
    <property type="project" value="UniProtKB-KW"/>
</dbReference>